<organism evidence="1 2">
    <name type="scientific">Brachionus plicatilis</name>
    <name type="common">Marine rotifer</name>
    <name type="synonym">Brachionus muelleri</name>
    <dbReference type="NCBI Taxonomy" id="10195"/>
    <lineage>
        <taxon>Eukaryota</taxon>
        <taxon>Metazoa</taxon>
        <taxon>Spiralia</taxon>
        <taxon>Gnathifera</taxon>
        <taxon>Rotifera</taxon>
        <taxon>Eurotatoria</taxon>
        <taxon>Monogononta</taxon>
        <taxon>Pseudotrocha</taxon>
        <taxon>Ploima</taxon>
        <taxon>Brachionidae</taxon>
        <taxon>Brachionus</taxon>
    </lineage>
</organism>
<dbReference type="AlphaFoldDB" id="A0A3M7T179"/>
<keyword evidence="2" id="KW-1185">Reference proteome</keyword>
<gene>
    <name evidence="1" type="ORF">BpHYR1_040511</name>
</gene>
<dbReference type="Proteomes" id="UP000276133">
    <property type="component" value="Unassembled WGS sequence"/>
</dbReference>
<evidence type="ECO:0000313" key="1">
    <source>
        <dbReference type="EMBL" id="RNA41715.1"/>
    </source>
</evidence>
<evidence type="ECO:0000313" key="2">
    <source>
        <dbReference type="Proteomes" id="UP000276133"/>
    </source>
</evidence>
<reference evidence="1 2" key="1">
    <citation type="journal article" date="2018" name="Sci. Rep.">
        <title>Genomic signatures of local adaptation to the degree of environmental predictability in rotifers.</title>
        <authorList>
            <person name="Franch-Gras L."/>
            <person name="Hahn C."/>
            <person name="Garcia-Roger E.M."/>
            <person name="Carmona M.J."/>
            <person name="Serra M."/>
            <person name="Gomez A."/>
        </authorList>
    </citation>
    <scope>NUCLEOTIDE SEQUENCE [LARGE SCALE GENOMIC DNA]</scope>
    <source>
        <strain evidence="1">HYR1</strain>
    </source>
</reference>
<sequence length="110" mass="12680">MEKYLSKLPEKNGKIEELLIRHMFGRKVTLLIQNVLFSQQICSACINSKTTMRSAKGIYVVRLNARSHSVLNRADHGYFLEGDIAFNFKNIIDLIKTMILKIIIKDIKIN</sequence>
<comment type="caution">
    <text evidence="1">The sequence shown here is derived from an EMBL/GenBank/DDBJ whole genome shotgun (WGS) entry which is preliminary data.</text>
</comment>
<proteinExistence type="predicted"/>
<name>A0A3M7T179_BRAPC</name>
<dbReference type="EMBL" id="REGN01000472">
    <property type="protein sequence ID" value="RNA41715.1"/>
    <property type="molecule type" value="Genomic_DNA"/>
</dbReference>
<accession>A0A3M7T179</accession>
<protein>
    <submittedName>
        <fullName evidence="1">Uncharacterized protein</fullName>
    </submittedName>
</protein>